<keyword evidence="2" id="KW-1185">Reference proteome</keyword>
<dbReference type="EMBL" id="JBEDUW010000002">
    <property type="protein sequence ID" value="KAK9943367.1"/>
    <property type="molecule type" value="Genomic_DNA"/>
</dbReference>
<sequence length="123" mass="13171">MAGLLRIDGGEGDADGSKACGDGGLDSWAAGTGQSSSYLLRSAFVSVSAAPAMWQGREVQRRRRWVLAVMPTPRLIVGLGSCNCREVMVPWFWFCEVMKVVTGDRGLGTGCFADLKWLIGDGL</sequence>
<dbReference type="Proteomes" id="UP001457282">
    <property type="component" value="Unassembled WGS sequence"/>
</dbReference>
<reference evidence="1 2" key="1">
    <citation type="journal article" date="2023" name="G3 (Bethesda)">
        <title>A chromosome-length genome assembly and annotation of blackberry (Rubus argutus, cv. 'Hillquist').</title>
        <authorList>
            <person name="Bruna T."/>
            <person name="Aryal R."/>
            <person name="Dudchenko O."/>
            <person name="Sargent D.J."/>
            <person name="Mead D."/>
            <person name="Buti M."/>
            <person name="Cavallini A."/>
            <person name="Hytonen T."/>
            <person name="Andres J."/>
            <person name="Pham M."/>
            <person name="Weisz D."/>
            <person name="Mascagni F."/>
            <person name="Usai G."/>
            <person name="Natali L."/>
            <person name="Bassil N."/>
            <person name="Fernandez G.E."/>
            <person name="Lomsadze A."/>
            <person name="Armour M."/>
            <person name="Olukolu B."/>
            <person name="Poorten T."/>
            <person name="Britton C."/>
            <person name="Davik J."/>
            <person name="Ashrafi H."/>
            <person name="Aiden E.L."/>
            <person name="Borodovsky M."/>
            <person name="Worthington M."/>
        </authorList>
    </citation>
    <scope>NUCLEOTIDE SEQUENCE [LARGE SCALE GENOMIC DNA]</scope>
    <source>
        <strain evidence="1">PI 553951</strain>
    </source>
</reference>
<comment type="caution">
    <text evidence="1">The sequence shown here is derived from an EMBL/GenBank/DDBJ whole genome shotgun (WGS) entry which is preliminary data.</text>
</comment>
<accession>A0AAW1Y6M2</accession>
<proteinExistence type="predicted"/>
<gene>
    <name evidence="1" type="ORF">M0R45_008977</name>
</gene>
<evidence type="ECO:0000313" key="2">
    <source>
        <dbReference type="Proteomes" id="UP001457282"/>
    </source>
</evidence>
<name>A0AAW1Y6M2_RUBAR</name>
<protein>
    <submittedName>
        <fullName evidence="1">Uncharacterized protein</fullName>
    </submittedName>
</protein>
<evidence type="ECO:0000313" key="1">
    <source>
        <dbReference type="EMBL" id="KAK9943367.1"/>
    </source>
</evidence>
<dbReference type="AlphaFoldDB" id="A0AAW1Y6M2"/>
<organism evidence="1 2">
    <name type="scientific">Rubus argutus</name>
    <name type="common">Southern blackberry</name>
    <dbReference type="NCBI Taxonomy" id="59490"/>
    <lineage>
        <taxon>Eukaryota</taxon>
        <taxon>Viridiplantae</taxon>
        <taxon>Streptophyta</taxon>
        <taxon>Embryophyta</taxon>
        <taxon>Tracheophyta</taxon>
        <taxon>Spermatophyta</taxon>
        <taxon>Magnoliopsida</taxon>
        <taxon>eudicotyledons</taxon>
        <taxon>Gunneridae</taxon>
        <taxon>Pentapetalae</taxon>
        <taxon>rosids</taxon>
        <taxon>fabids</taxon>
        <taxon>Rosales</taxon>
        <taxon>Rosaceae</taxon>
        <taxon>Rosoideae</taxon>
        <taxon>Rosoideae incertae sedis</taxon>
        <taxon>Rubus</taxon>
    </lineage>
</organism>